<feature type="region of interest" description="Disordered" evidence="1">
    <location>
        <begin position="314"/>
        <end position="372"/>
    </location>
</feature>
<feature type="compositionally biased region" description="Low complexity" evidence="1">
    <location>
        <begin position="827"/>
        <end position="852"/>
    </location>
</feature>
<feature type="compositionally biased region" description="Polar residues" evidence="1">
    <location>
        <begin position="67"/>
        <end position="95"/>
    </location>
</feature>
<feature type="region of interest" description="Disordered" evidence="1">
    <location>
        <begin position="703"/>
        <end position="794"/>
    </location>
</feature>
<feature type="region of interest" description="Disordered" evidence="1">
    <location>
        <begin position="814"/>
        <end position="869"/>
    </location>
</feature>
<organism evidence="3 4">
    <name type="scientific">Lentithecium fluviatile CBS 122367</name>
    <dbReference type="NCBI Taxonomy" id="1168545"/>
    <lineage>
        <taxon>Eukaryota</taxon>
        <taxon>Fungi</taxon>
        <taxon>Dikarya</taxon>
        <taxon>Ascomycota</taxon>
        <taxon>Pezizomycotina</taxon>
        <taxon>Dothideomycetes</taxon>
        <taxon>Pleosporomycetidae</taxon>
        <taxon>Pleosporales</taxon>
        <taxon>Massarineae</taxon>
        <taxon>Lentitheciaceae</taxon>
        <taxon>Lentithecium</taxon>
    </lineage>
</organism>
<dbReference type="InterPro" id="IPR045117">
    <property type="entry name" value="ATXN2-like"/>
</dbReference>
<dbReference type="PANTHER" id="PTHR12854">
    <property type="entry name" value="ATAXIN 2-RELATED"/>
    <property type="match status" value="1"/>
</dbReference>
<feature type="region of interest" description="Disordered" evidence="1">
    <location>
        <begin position="384"/>
        <end position="477"/>
    </location>
</feature>
<dbReference type="Pfam" id="PF14438">
    <property type="entry name" value="SM-ATX"/>
    <property type="match status" value="1"/>
</dbReference>
<feature type="compositionally biased region" description="Polar residues" evidence="1">
    <location>
        <begin position="706"/>
        <end position="723"/>
    </location>
</feature>
<dbReference type="GO" id="GO:0003729">
    <property type="term" value="F:mRNA binding"/>
    <property type="evidence" value="ECO:0007669"/>
    <property type="project" value="TreeGrafter"/>
</dbReference>
<keyword evidence="4" id="KW-1185">Reference proteome</keyword>
<gene>
    <name evidence="3" type="ORF">K458DRAFT_396157</name>
</gene>
<feature type="region of interest" description="Disordered" evidence="1">
    <location>
        <begin position="558"/>
        <end position="690"/>
    </location>
</feature>
<accession>A0A6G1IGB1</accession>
<evidence type="ECO:0000313" key="4">
    <source>
        <dbReference type="Proteomes" id="UP000799291"/>
    </source>
</evidence>
<dbReference type="InterPro" id="IPR025852">
    <property type="entry name" value="SM_dom_ATX"/>
</dbReference>
<dbReference type="OrthoDB" id="2275718at2759"/>
<proteinExistence type="predicted"/>
<dbReference type="Pfam" id="PF06741">
    <property type="entry name" value="LsmAD"/>
    <property type="match status" value="1"/>
</dbReference>
<dbReference type="InterPro" id="IPR009604">
    <property type="entry name" value="LsmAD_domain"/>
</dbReference>
<evidence type="ECO:0000259" key="2">
    <source>
        <dbReference type="SMART" id="SM01272"/>
    </source>
</evidence>
<dbReference type="AlphaFoldDB" id="A0A6G1IGB1"/>
<name>A0A6G1IGB1_9PLEO</name>
<feature type="compositionally biased region" description="Low complexity" evidence="1">
    <location>
        <begin position="676"/>
        <end position="690"/>
    </location>
</feature>
<feature type="compositionally biased region" description="Low complexity" evidence="1">
    <location>
        <begin position="644"/>
        <end position="653"/>
    </location>
</feature>
<dbReference type="SMART" id="SM01272">
    <property type="entry name" value="LsmAD"/>
    <property type="match status" value="1"/>
</dbReference>
<dbReference type="GO" id="GO:0010494">
    <property type="term" value="C:cytoplasmic stress granule"/>
    <property type="evidence" value="ECO:0007669"/>
    <property type="project" value="TreeGrafter"/>
</dbReference>
<sequence length="1106" mass="119244">MSSTTAAPSVNGSNVNGPPSSAPLNPAGGRAQLKMTTSGKGADGARKQAGSPVDGSQKKPPPPRAWQGTNPITQRPTNATSNGVANTPRPSQTPAALSGETASPMRHLNDRMMFLLANLSGLPGNITLKNGEKYTGVLSGTSLDPTEMRYVFKMVKKVQAANDTQVNGTVETSEDYVGVGDNHVMAFDMSDVAEFHVSNVVLNKSQSKGQNGKSGNIRVSGFRTDTDISGNMAVRERTLQKWEPSVNANANLSLESSSQSAGWDQFATNERLFGVRSDYDENIYTTSIDRSHPQYAERAALAEKMAREIEGSSALNAHVREERAQNATSDGKDVDEEDLYSGVYRPLASGQPNTYTPPSRRPPSGQATAQGAPVDPAIISSQLARPGSTAAKAAQRTASPSAEKPVAAEPLKTEAVPKSEVPAPAPSKPEPPKEPAVKPEAKPVPPTKPTADQVQKPSNTIKPTAAIPTRKSGRPDNATANVEHELLDSFKQFSAAEKLRMSERQRSIARESKAVKLNDLKKFSQNFKLNTPVPQDLVPILAKDESKQQQIVEKALRAVQELKVTPPKPAATMVDPKSAPRPTNAKPDPTQPSPSTAVDRQSNQRPRLGQNQYGSATMREPRGHNQNLNQGPRPNHGLLGSRLQQNQQQHKQQGTMTYNGIPQPIPTQDVRPPVGPSALNSNTSTPTSNAASRFNVRAHEFKPNPAANTFQPGGNPSNHSSPRPDSAARQESPRKPQITSFFGGQRPTMQPLDLNESYNPVKRLSKEASQDSQKARQYQTNGGIQPPYQTPPTWDFPQSNSEKGYLAMFERPVAPPSSAPHNVMSNGPLPHQHQLPPHFQGPQGIPQGQTPHHTPRHPPVQPHHGQGPHQFEAQHMQYSHSTSSVQPSPRPMHPYMYGNQPQPMPSFPQQVPVQHYSMSPGVPHVPLRGAQGGPQFVTPPGPSMGGQMMTNQPSNGPFMGMPANPQMPMYSTAPGHGYPQYPGQMPGVPTANGFGSPRPGGAPLMAHQGSQQGHQQPLMYMQHGGQGPPMFAQMPPGSMTPMRGPYPQPHQPHYGSPHQHHQFPQQHRGTPSGSYAQPMMQQHSLPPQIPPTGPANHVPEGNEEGK</sequence>
<feature type="domain" description="LsmAD" evidence="2">
    <location>
        <begin position="273"/>
        <end position="346"/>
    </location>
</feature>
<dbReference type="EMBL" id="MU005624">
    <property type="protein sequence ID" value="KAF2677264.1"/>
    <property type="molecule type" value="Genomic_DNA"/>
</dbReference>
<dbReference type="PANTHER" id="PTHR12854:SF7">
    <property type="entry name" value="ATAXIN-2 HOMOLOG"/>
    <property type="match status" value="1"/>
</dbReference>
<feature type="region of interest" description="Disordered" evidence="1">
    <location>
        <begin position="1036"/>
        <end position="1106"/>
    </location>
</feature>
<feature type="compositionally biased region" description="Polar residues" evidence="1">
    <location>
        <begin position="593"/>
        <end position="615"/>
    </location>
</feature>
<feature type="compositionally biased region" description="Polar residues" evidence="1">
    <location>
        <begin position="1"/>
        <end position="23"/>
    </location>
</feature>
<evidence type="ECO:0000256" key="1">
    <source>
        <dbReference type="SAM" id="MobiDB-lite"/>
    </source>
</evidence>
<reference evidence="3" key="1">
    <citation type="journal article" date="2020" name="Stud. Mycol.">
        <title>101 Dothideomycetes genomes: a test case for predicting lifestyles and emergence of pathogens.</title>
        <authorList>
            <person name="Haridas S."/>
            <person name="Albert R."/>
            <person name="Binder M."/>
            <person name="Bloem J."/>
            <person name="Labutti K."/>
            <person name="Salamov A."/>
            <person name="Andreopoulos B."/>
            <person name="Baker S."/>
            <person name="Barry K."/>
            <person name="Bills G."/>
            <person name="Bluhm B."/>
            <person name="Cannon C."/>
            <person name="Castanera R."/>
            <person name="Culley D."/>
            <person name="Daum C."/>
            <person name="Ezra D."/>
            <person name="Gonzalez J."/>
            <person name="Henrissat B."/>
            <person name="Kuo A."/>
            <person name="Liang C."/>
            <person name="Lipzen A."/>
            <person name="Lutzoni F."/>
            <person name="Magnuson J."/>
            <person name="Mondo S."/>
            <person name="Nolan M."/>
            <person name="Ohm R."/>
            <person name="Pangilinan J."/>
            <person name="Park H.-J."/>
            <person name="Ramirez L."/>
            <person name="Alfaro M."/>
            <person name="Sun H."/>
            <person name="Tritt A."/>
            <person name="Yoshinaga Y."/>
            <person name="Zwiers L.-H."/>
            <person name="Turgeon B."/>
            <person name="Goodwin S."/>
            <person name="Spatafora J."/>
            <person name="Crous P."/>
            <person name="Grigoriev I."/>
        </authorList>
    </citation>
    <scope>NUCLEOTIDE SEQUENCE</scope>
    <source>
        <strain evidence="3">CBS 122367</strain>
    </source>
</reference>
<dbReference type="GO" id="GO:0034063">
    <property type="term" value="P:stress granule assembly"/>
    <property type="evidence" value="ECO:0007669"/>
    <property type="project" value="TreeGrafter"/>
</dbReference>
<feature type="region of interest" description="Disordered" evidence="1">
    <location>
        <begin position="1"/>
        <end position="100"/>
    </location>
</feature>
<feature type="compositionally biased region" description="Basic and acidic residues" evidence="1">
    <location>
        <begin position="430"/>
        <end position="441"/>
    </location>
</feature>
<feature type="compositionally biased region" description="Polar residues" evidence="1">
    <location>
        <begin position="1068"/>
        <end position="1085"/>
    </location>
</feature>
<feature type="compositionally biased region" description="Polar residues" evidence="1">
    <location>
        <begin position="876"/>
        <end position="887"/>
    </location>
</feature>
<protein>
    <recommendedName>
        <fullName evidence="2">LsmAD domain-containing protein</fullName>
    </recommendedName>
</protein>
<evidence type="ECO:0000313" key="3">
    <source>
        <dbReference type="EMBL" id="KAF2677264.1"/>
    </source>
</evidence>
<dbReference type="Proteomes" id="UP000799291">
    <property type="component" value="Unassembled WGS sequence"/>
</dbReference>
<feature type="compositionally biased region" description="Polar residues" evidence="1">
    <location>
        <begin position="770"/>
        <end position="783"/>
    </location>
</feature>
<feature type="compositionally biased region" description="Polar residues" evidence="1">
    <location>
        <begin position="452"/>
        <end position="462"/>
    </location>
</feature>
<feature type="region of interest" description="Disordered" evidence="1">
    <location>
        <begin position="876"/>
        <end position="895"/>
    </location>
</feature>